<feature type="domain" description="Lipoyl-binding" evidence="9">
    <location>
        <begin position="64"/>
        <end position="140"/>
    </location>
</feature>
<keyword evidence="4 8" id="KW-0276">Fatty acid metabolism</keyword>
<proteinExistence type="predicted"/>
<reference evidence="10" key="1">
    <citation type="submission" date="2019-09" db="EMBL/GenBank/DDBJ databases">
        <authorList>
            <person name="Teo W.F.A."/>
            <person name="Duangmal K."/>
        </authorList>
    </citation>
    <scope>NUCLEOTIDE SEQUENCE [LARGE SCALE GENOMIC DNA]</scope>
    <source>
        <strain evidence="10">K81G1</strain>
    </source>
</reference>
<dbReference type="InterPro" id="IPR001882">
    <property type="entry name" value="Biotin_BS"/>
</dbReference>
<dbReference type="EMBL" id="VMNW02000002">
    <property type="protein sequence ID" value="KAA9166522.1"/>
    <property type="molecule type" value="Genomic_DNA"/>
</dbReference>
<dbReference type="RefSeq" id="WP_144748150.1">
    <property type="nucleotide sequence ID" value="NZ_VMNW02000002.1"/>
</dbReference>
<accession>A0A5N0VP03</accession>
<keyword evidence="5 8" id="KW-0443">Lipid metabolism</keyword>
<evidence type="ECO:0000256" key="7">
    <source>
        <dbReference type="ARBA" id="ARBA00023267"/>
    </source>
</evidence>
<dbReference type="Proteomes" id="UP000319769">
    <property type="component" value="Unassembled WGS sequence"/>
</dbReference>
<sequence length="142" mass="14606">MPGEPADATCELLREATRAVTELLAHNGSRPGSLHVRAGGVAIELDFGGGPAAVPREEPEAAGEDLVVAPTVGVFYRAPSPGAEPFVREGDRVTAGQQVAIVEAMKLAIPVAAGRDGTILRVLKDNGADVEYGEPLLELAAS</sequence>
<evidence type="ECO:0000256" key="1">
    <source>
        <dbReference type="ARBA" id="ARBA00005194"/>
    </source>
</evidence>
<keyword evidence="6 8" id="KW-0275">Fatty acid biosynthesis</keyword>
<dbReference type="SUPFAM" id="SSF51230">
    <property type="entry name" value="Single hybrid motif"/>
    <property type="match status" value="1"/>
</dbReference>
<dbReference type="PANTHER" id="PTHR45266">
    <property type="entry name" value="OXALOACETATE DECARBOXYLASE ALPHA CHAIN"/>
    <property type="match status" value="1"/>
</dbReference>
<keyword evidence="11" id="KW-1185">Reference proteome</keyword>
<evidence type="ECO:0000256" key="5">
    <source>
        <dbReference type="ARBA" id="ARBA00023098"/>
    </source>
</evidence>
<dbReference type="AlphaFoldDB" id="A0A5N0VP03"/>
<dbReference type="InterPro" id="IPR050709">
    <property type="entry name" value="Biotin_Carboxyl_Carrier/Decarb"/>
</dbReference>
<evidence type="ECO:0000256" key="6">
    <source>
        <dbReference type="ARBA" id="ARBA00023160"/>
    </source>
</evidence>
<evidence type="ECO:0000313" key="11">
    <source>
        <dbReference type="Proteomes" id="UP000319769"/>
    </source>
</evidence>
<dbReference type="PROSITE" id="PS50968">
    <property type="entry name" value="BIOTINYL_LIPOYL"/>
    <property type="match status" value="1"/>
</dbReference>
<protein>
    <recommendedName>
        <fullName evidence="2 8">Biotin carboxyl carrier protein of acetyl-CoA carboxylase</fullName>
    </recommendedName>
</protein>
<name>A0A5N0VP03_9PSEU</name>
<evidence type="ECO:0000259" key="9">
    <source>
        <dbReference type="PROSITE" id="PS50968"/>
    </source>
</evidence>
<evidence type="ECO:0000256" key="8">
    <source>
        <dbReference type="RuleBase" id="RU364072"/>
    </source>
</evidence>
<keyword evidence="3 8" id="KW-0444">Lipid biosynthesis</keyword>
<dbReference type="Gene3D" id="2.40.50.100">
    <property type="match status" value="1"/>
</dbReference>
<dbReference type="GO" id="GO:0009317">
    <property type="term" value="C:acetyl-CoA carboxylase complex"/>
    <property type="evidence" value="ECO:0007669"/>
    <property type="project" value="InterPro"/>
</dbReference>
<dbReference type="OrthoDB" id="9811735at2"/>
<evidence type="ECO:0000256" key="2">
    <source>
        <dbReference type="ARBA" id="ARBA00017562"/>
    </source>
</evidence>
<dbReference type="CDD" id="cd06850">
    <property type="entry name" value="biotinyl_domain"/>
    <property type="match status" value="1"/>
</dbReference>
<dbReference type="PROSITE" id="PS00188">
    <property type="entry name" value="BIOTIN"/>
    <property type="match status" value="1"/>
</dbReference>
<dbReference type="GO" id="GO:0006633">
    <property type="term" value="P:fatty acid biosynthetic process"/>
    <property type="evidence" value="ECO:0007669"/>
    <property type="project" value="UniProtKB-UniPathway"/>
</dbReference>
<evidence type="ECO:0000256" key="3">
    <source>
        <dbReference type="ARBA" id="ARBA00022516"/>
    </source>
</evidence>
<dbReference type="InterPro" id="IPR011053">
    <property type="entry name" value="Single_hybrid_motif"/>
</dbReference>
<dbReference type="UniPathway" id="UPA00094"/>
<evidence type="ECO:0000313" key="10">
    <source>
        <dbReference type="EMBL" id="KAA9166522.1"/>
    </source>
</evidence>
<dbReference type="GO" id="GO:0003989">
    <property type="term" value="F:acetyl-CoA carboxylase activity"/>
    <property type="evidence" value="ECO:0007669"/>
    <property type="project" value="InterPro"/>
</dbReference>
<comment type="caution">
    <text evidence="10">The sequence shown here is derived from an EMBL/GenBank/DDBJ whole genome shotgun (WGS) entry which is preliminary data.</text>
</comment>
<dbReference type="Pfam" id="PF00364">
    <property type="entry name" value="Biotin_lipoyl"/>
    <property type="match status" value="1"/>
</dbReference>
<dbReference type="PANTHER" id="PTHR45266:SF3">
    <property type="entry name" value="OXALOACETATE DECARBOXYLASE ALPHA CHAIN"/>
    <property type="match status" value="1"/>
</dbReference>
<dbReference type="InterPro" id="IPR001249">
    <property type="entry name" value="AcCoA_biotinCC"/>
</dbReference>
<gene>
    <name evidence="10" type="ORF">FPZ12_002915</name>
</gene>
<dbReference type="InterPro" id="IPR000089">
    <property type="entry name" value="Biotin_lipoyl"/>
</dbReference>
<organism evidence="10 11">
    <name type="scientific">Amycolatopsis acidicola</name>
    <dbReference type="NCBI Taxonomy" id="2596893"/>
    <lineage>
        <taxon>Bacteria</taxon>
        <taxon>Bacillati</taxon>
        <taxon>Actinomycetota</taxon>
        <taxon>Actinomycetes</taxon>
        <taxon>Pseudonocardiales</taxon>
        <taxon>Pseudonocardiaceae</taxon>
        <taxon>Amycolatopsis</taxon>
    </lineage>
</organism>
<evidence type="ECO:0000256" key="4">
    <source>
        <dbReference type="ARBA" id="ARBA00022832"/>
    </source>
</evidence>
<dbReference type="PRINTS" id="PR01071">
    <property type="entry name" value="ACOABIOTINCC"/>
</dbReference>
<comment type="pathway">
    <text evidence="1 8">Lipid metabolism; fatty acid biosynthesis.</text>
</comment>
<keyword evidence="7 8" id="KW-0092">Biotin</keyword>
<comment type="function">
    <text evidence="8">This protein is a component of the acetyl coenzyme A carboxylase complex; first, biotin carboxylase catalyzes the carboxylation of the carrier protein and then the transcarboxylase transfers the carboxyl group to form malonyl-CoA.</text>
</comment>